<keyword evidence="4" id="KW-0460">Magnesium</keyword>
<feature type="binding site" evidence="3">
    <location>
        <begin position="6"/>
        <end position="13"/>
    </location>
    <ligand>
        <name>GTP</name>
        <dbReference type="ChEBI" id="CHEBI:37565"/>
    </ligand>
</feature>
<dbReference type="Proteomes" id="UP000014760">
    <property type="component" value="Unassembled WGS sequence"/>
</dbReference>
<dbReference type="InterPro" id="IPR006689">
    <property type="entry name" value="Small_GTPase_ARF/SAR"/>
</dbReference>
<evidence type="ECO:0000313" key="5">
    <source>
        <dbReference type="EnsemblMetazoa" id="CapteP155130"/>
    </source>
</evidence>
<keyword evidence="6" id="KW-1185">Reference proteome</keyword>
<organism evidence="5 6">
    <name type="scientific">Capitella teleta</name>
    <name type="common">Polychaete worm</name>
    <dbReference type="NCBI Taxonomy" id="283909"/>
    <lineage>
        <taxon>Eukaryota</taxon>
        <taxon>Metazoa</taxon>
        <taxon>Spiralia</taxon>
        <taxon>Lophotrochozoa</taxon>
        <taxon>Annelida</taxon>
        <taxon>Polychaeta</taxon>
        <taxon>Sedentaria</taxon>
        <taxon>Scolecida</taxon>
        <taxon>Capitellidae</taxon>
        <taxon>Capitella</taxon>
    </lineage>
</organism>
<evidence type="ECO:0000313" key="6">
    <source>
        <dbReference type="Proteomes" id="UP000014760"/>
    </source>
</evidence>
<feature type="binding site" evidence="4">
    <location>
        <position position="13"/>
    </location>
    <ligand>
        <name>Mg(2+)</name>
        <dbReference type="ChEBI" id="CHEBI:18420"/>
    </ligand>
</feature>
<reference evidence="6" key="1">
    <citation type="submission" date="2012-12" db="EMBL/GenBank/DDBJ databases">
        <authorList>
            <person name="Hellsten U."/>
            <person name="Grimwood J."/>
            <person name="Chapman J.A."/>
            <person name="Shapiro H."/>
            <person name="Aerts A."/>
            <person name="Otillar R.P."/>
            <person name="Terry A.Y."/>
            <person name="Boore J.L."/>
            <person name="Simakov O."/>
            <person name="Marletaz F."/>
            <person name="Cho S.-J."/>
            <person name="Edsinger-Gonzales E."/>
            <person name="Havlak P."/>
            <person name="Kuo D.-H."/>
            <person name="Larsson T."/>
            <person name="Lv J."/>
            <person name="Arendt D."/>
            <person name="Savage R."/>
            <person name="Osoegawa K."/>
            <person name="de Jong P."/>
            <person name="Lindberg D.R."/>
            <person name="Seaver E.C."/>
            <person name="Weisblat D.A."/>
            <person name="Putnam N.H."/>
            <person name="Grigoriev I.V."/>
            <person name="Rokhsar D.S."/>
        </authorList>
    </citation>
    <scope>NUCLEOTIDE SEQUENCE</scope>
    <source>
        <strain evidence="6">I ESC-2004</strain>
    </source>
</reference>
<proteinExistence type="predicted"/>
<evidence type="ECO:0000256" key="3">
    <source>
        <dbReference type="PIRSR" id="PIRSR606689-1"/>
    </source>
</evidence>
<dbReference type="GO" id="GO:0046872">
    <property type="term" value="F:metal ion binding"/>
    <property type="evidence" value="ECO:0007669"/>
    <property type="project" value="UniProtKB-KW"/>
</dbReference>
<protein>
    <recommendedName>
        <fullName evidence="7">ADP-ribosylation factor-like protein 16</fullName>
    </recommendedName>
</protein>
<evidence type="ECO:0008006" key="7">
    <source>
        <dbReference type="Google" id="ProtNLM"/>
    </source>
</evidence>
<dbReference type="OMA" id="ETTFSMP"/>
<dbReference type="EMBL" id="AMQN01000185">
    <property type="status" value="NOT_ANNOTATED_CDS"/>
    <property type="molecule type" value="Genomic_DNA"/>
</dbReference>
<keyword evidence="4" id="KW-0479">Metal-binding</keyword>
<dbReference type="SUPFAM" id="SSF52540">
    <property type="entry name" value="P-loop containing nucleoside triphosphate hydrolases"/>
    <property type="match status" value="1"/>
</dbReference>
<dbReference type="PANTHER" id="PTHR46688">
    <property type="entry name" value="ADP-RIBOSYLATION FACTOR-LIKE PROTEIN 16"/>
    <property type="match status" value="1"/>
</dbReference>
<dbReference type="EnsemblMetazoa" id="CapteT155130">
    <property type="protein sequence ID" value="CapteP155130"/>
    <property type="gene ID" value="CapteG155130"/>
</dbReference>
<dbReference type="GO" id="GO:0005525">
    <property type="term" value="F:GTP binding"/>
    <property type="evidence" value="ECO:0007669"/>
    <property type="project" value="UniProtKB-KW"/>
</dbReference>
<dbReference type="OrthoDB" id="365445at2759"/>
<evidence type="ECO:0000256" key="2">
    <source>
        <dbReference type="ARBA" id="ARBA00023134"/>
    </source>
</evidence>
<dbReference type="Pfam" id="PF00025">
    <property type="entry name" value="Arf"/>
    <property type="match status" value="1"/>
</dbReference>
<dbReference type="InterPro" id="IPR027417">
    <property type="entry name" value="P-loop_NTPase"/>
</dbReference>
<reference evidence="5" key="3">
    <citation type="submission" date="2015-06" db="UniProtKB">
        <authorList>
            <consortium name="EnsemblMetazoa"/>
        </authorList>
    </citation>
    <scope>IDENTIFICATION</scope>
</reference>
<name>X1Z7B0_CAPTE</name>
<sequence length="177" mass="19744">MCLVIGAPGVGKTLLLKRLHGEQHSGNNYTHLDEAPVTIPTVGTNLMNVVFNRRSEVTVRELGGCMAPIWDKYYEGCPAVIFMIDVSNRCQIAASCIQLLDALTNATLSNVNFLIILNKIDVADRMSRQEINFFFRLEEVIENTSQKIKVIEVSAREGQGLLEVAQWIQEHTKPTVS</sequence>
<reference evidence="6" key="2">
    <citation type="journal article" date="2013" name="Nature">
        <title>Insights into bilaterian evolution from three spiralian genomes.</title>
        <authorList>
            <person name="Simakov O."/>
            <person name="Marletaz F."/>
            <person name="Cho S.J."/>
            <person name="Edsinger-Gonzales E."/>
            <person name="Havlak P."/>
            <person name="Hellsten U."/>
            <person name="Kuo D.H."/>
            <person name="Larsson T."/>
            <person name="Lv J."/>
            <person name="Arendt D."/>
            <person name="Savage R."/>
            <person name="Osoegawa K."/>
            <person name="de Jong P."/>
            <person name="Grimwood J."/>
            <person name="Chapman J.A."/>
            <person name="Shapiro H."/>
            <person name="Aerts A."/>
            <person name="Otillar R.P."/>
            <person name="Terry A.Y."/>
            <person name="Boore J.L."/>
            <person name="Grigoriev I.V."/>
            <person name="Lindberg D.R."/>
            <person name="Seaver E.C."/>
            <person name="Weisblat D.A."/>
            <person name="Putnam N.H."/>
            <person name="Rokhsar D.S."/>
        </authorList>
    </citation>
    <scope>NUCLEOTIDE SEQUENCE</scope>
    <source>
        <strain evidence="6">I ESC-2004</strain>
    </source>
</reference>
<evidence type="ECO:0000256" key="4">
    <source>
        <dbReference type="PIRSR" id="PIRSR606689-2"/>
    </source>
</evidence>
<keyword evidence="1 3" id="KW-0547">Nucleotide-binding</keyword>
<feature type="binding site" evidence="3">
    <location>
        <begin position="118"/>
        <end position="121"/>
    </location>
    <ligand>
        <name>GTP</name>
        <dbReference type="ChEBI" id="CHEBI:37565"/>
    </ligand>
</feature>
<dbReference type="GO" id="GO:0003924">
    <property type="term" value="F:GTPase activity"/>
    <property type="evidence" value="ECO:0007669"/>
    <property type="project" value="InterPro"/>
</dbReference>
<dbReference type="SMART" id="SM00177">
    <property type="entry name" value="ARF"/>
    <property type="match status" value="1"/>
</dbReference>
<dbReference type="AlphaFoldDB" id="X1Z7B0"/>
<feature type="binding site" evidence="3">
    <location>
        <position position="64"/>
    </location>
    <ligand>
        <name>GTP</name>
        <dbReference type="ChEBI" id="CHEBI:37565"/>
    </ligand>
</feature>
<dbReference type="PROSITE" id="PS51417">
    <property type="entry name" value="ARF"/>
    <property type="match status" value="1"/>
</dbReference>
<keyword evidence="2 3" id="KW-0342">GTP-binding</keyword>
<feature type="binding site" evidence="4">
    <location>
        <position position="41"/>
    </location>
    <ligand>
        <name>Mg(2+)</name>
        <dbReference type="ChEBI" id="CHEBI:18420"/>
    </ligand>
</feature>
<dbReference type="HOGENOM" id="CLU_040729_14_1_1"/>
<accession>X1Z7B0</accession>
<dbReference type="PANTHER" id="PTHR46688:SF1">
    <property type="entry name" value="ADP-RIBOSYLATION FACTOR-LIKE PROTEIN 16"/>
    <property type="match status" value="1"/>
</dbReference>
<evidence type="ECO:0000256" key="1">
    <source>
        <dbReference type="ARBA" id="ARBA00022741"/>
    </source>
</evidence>
<dbReference type="Gene3D" id="3.40.50.300">
    <property type="entry name" value="P-loop containing nucleotide triphosphate hydrolases"/>
    <property type="match status" value="1"/>
</dbReference>